<dbReference type="FunFam" id="3.50.50.60:FF:000034">
    <property type="entry name" value="sulfide:quinone oxidoreductase, mitochondrial"/>
    <property type="match status" value="1"/>
</dbReference>
<evidence type="ECO:0000256" key="13">
    <source>
        <dbReference type="ARBA" id="ARBA00060891"/>
    </source>
</evidence>
<dbReference type="GO" id="GO:0070221">
    <property type="term" value="P:sulfide oxidation, using sulfide:quinone oxidoreductase"/>
    <property type="evidence" value="ECO:0007669"/>
    <property type="project" value="Ensembl"/>
</dbReference>
<evidence type="ECO:0000256" key="9">
    <source>
        <dbReference type="ARBA" id="ARBA00051038"/>
    </source>
</evidence>
<dbReference type="Gene3D" id="3.50.50.60">
    <property type="entry name" value="FAD/NAD(P)-binding domain"/>
    <property type="match status" value="2"/>
</dbReference>
<keyword evidence="4" id="KW-0874">Quinone</keyword>
<comment type="function">
    <text evidence="12">Catalyzes the oxidation of hydrogen sulfide with the help of a quinone, such as ubiquinone-10, giving rise to thiosulfate and ultimately to sulfane (molecular sulfur) atoms. Requires an additional electron acceptor; can use sulfite, sulfide or cyanide (in vitro). It is believed the in vivo electron acceptor is glutathione.</text>
</comment>
<reference evidence="18" key="3">
    <citation type="submission" date="2025-09" db="UniProtKB">
        <authorList>
            <consortium name="Ensembl"/>
        </authorList>
    </citation>
    <scope>IDENTIFICATION</scope>
</reference>
<comment type="subcellular location">
    <subcellularLocation>
        <location evidence="2">Mitochondrion</location>
    </subcellularLocation>
</comment>
<comment type="catalytic activity">
    <reaction evidence="9">
        <text>ubiquinone-10 + hydrogen sulfide + sulfite + 2 H(+) = ubiquinol-10 + thiosulfate</text>
        <dbReference type="Rhea" id="RHEA:38359"/>
        <dbReference type="ChEBI" id="CHEBI:15378"/>
        <dbReference type="ChEBI" id="CHEBI:17359"/>
        <dbReference type="ChEBI" id="CHEBI:29919"/>
        <dbReference type="ChEBI" id="CHEBI:33542"/>
        <dbReference type="ChEBI" id="CHEBI:46245"/>
        <dbReference type="ChEBI" id="CHEBI:64183"/>
    </reaction>
    <physiologicalReaction direction="left-to-right" evidence="9">
        <dbReference type="Rhea" id="RHEA:38360"/>
    </physiologicalReaction>
</comment>
<dbReference type="Pfam" id="PF07992">
    <property type="entry name" value="Pyr_redox_2"/>
    <property type="match status" value="1"/>
</dbReference>
<organism evidence="18 19">
    <name type="scientific">Equus asinus</name>
    <name type="common">Donkey</name>
    <name type="synonym">Equus africanus asinus</name>
    <dbReference type="NCBI Taxonomy" id="9793"/>
    <lineage>
        <taxon>Eukaryota</taxon>
        <taxon>Metazoa</taxon>
        <taxon>Chordata</taxon>
        <taxon>Craniata</taxon>
        <taxon>Vertebrata</taxon>
        <taxon>Euteleostomi</taxon>
        <taxon>Mammalia</taxon>
        <taxon>Eutheria</taxon>
        <taxon>Laurasiatheria</taxon>
        <taxon>Perissodactyla</taxon>
        <taxon>Equidae</taxon>
        <taxon>Equus</taxon>
    </lineage>
</organism>
<evidence type="ECO:0000259" key="17">
    <source>
        <dbReference type="Pfam" id="PF07992"/>
    </source>
</evidence>
<comment type="similarity">
    <text evidence="13">Belongs to the SQRD family.</text>
</comment>
<evidence type="ECO:0000256" key="10">
    <source>
        <dbReference type="ARBA" id="ARBA00052810"/>
    </source>
</evidence>
<evidence type="ECO:0000256" key="6">
    <source>
        <dbReference type="ARBA" id="ARBA00022946"/>
    </source>
</evidence>
<sequence>MTPLVSVVSGPRARLFACFLRLGTQQASSLQLHTGASLAAKNYYEVLVLGGGSGGISMAARMKRRVGADNVAIVEPSERHFYQPIWTLVGAGAKQLSSSFRPTVSVIPSGVEWIKARVVELNPDKNCIHTDNGKEISYKYLIIALGIQLDYEKIKGLPEGFDHPKIGSNYSVRTVEKTWKALQDFEEGNAIFTFPNTPVKCAGAPQKIMYLSEAYFRKTGKRSKANIIFNTSLGTIFGVKKYADALKEIIQERNLAVNYKQNLIEVRADKQEAVFENLDKPGETQVISVSGQVKRSAEQCHRRRRHHGSHLPVCHHHVLQEYEMLHVTPPMSSPDVLKTSPVADAAGWVDVDKETLQHRRYPNVFGIGDCTNLPTSKTAAAVAAQSGILDRTISLIMKNQTPRKKYDGYTSCPLVTGYNRVILAEFDYNGQPLETFPFDQSKERLTMYFMKADMMPFLYWNMMLRGYWGGPAFLRKLFHLGMS</sequence>
<evidence type="ECO:0000256" key="14">
    <source>
        <dbReference type="ARBA" id="ARBA00066447"/>
    </source>
</evidence>
<comment type="catalytic activity">
    <reaction evidence="11">
        <text>a quinone + hydrogen sulfide + glutathione + H(+) = S-sulfanylglutathione + a quinol</text>
        <dbReference type="Rhea" id="RHEA:55156"/>
        <dbReference type="ChEBI" id="CHEBI:15378"/>
        <dbReference type="ChEBI" id="CHEBI:24646"/>
        <dbReference type="ChEBI" id="CHEBI:29919"/>
        <dbReference type="ChEBI" id="CHEBI:57925"/>
        <dbReference type="ChEBI" id="CHEBI:58905"/>
        <dbReference type="ChEBI" id="CHEBI:132124"/>
        <dbReference type="EC" id="1.8.5.8"/>
    </reaction>
    <physiologicalReaction direction="left-to-right" evidence="11">
        <dbReference type="Rhea" id="RHEA:55157"/>
    </physiologicalReaction>
</comment>
<dbReference type="SUPFAM" id="SSF51905">
    <property type="entry name" value="FAD/NAD(P)-binding domain"/>
    <property type="match status" value="2"/>
</dbReference>
<comment type="cofactor">
    <cofactor evidence="1">
        <name>FAD</name>
        <dbReference type="ChEBI" id="CHEBI:57692"/>
    </cofactor>
</comment>
<evidence type="ECO:0000256" key="2">
    <source>
        <dbReference type="ARBA" id="ARBA00004173"/>
    </source>
</evidence>
<proteinExistence type="inferred from homology"/>
<evidence type="ECO:0000256" key="12">
    <source>
        <dbReference type="ARBA" id="ARBA00059167"/>
    </source>
</evidence>
<feature type="domain" description="FAD/NAD(P)-binding" evidence="17">
    <location>
        <begin position="44"/>
        <end position="162"/>
    </location>
</feature>
<dbReference type="PANTHER" id="PTHR10632:SF2">
    <property type="entry name" value="SULFIDE:QUINONE OXIDOREDUCTASE, MITOCHONDRIAL"/>
    <property type="match status" value="1"/>
</dbReference>
<dbReference type="AlphaFoldDB" id="A0A9L0JFL9"/>
<dbReference type="GO" id="GO:0048038">
    <property type="term" value="F:quinone binding"/>
    <property type="evidence" value="ECO:0007669"/>
    <property type="project" value="UniProtKB-KW"/>
</dbReference>
<reference evidence="18 19" key="1">
    <citation type="journal article" date="2020" name="Nat. Commun.">
        <title>Donkey genomes provide new insights into domestication and selection for coat color.</title>
        <authorList>
            <person name="Wang"/>
            <person name="C."/>
            <person name="Li"/>
            <person name="H."/>
            <person name="Guo"/>
            <person name="Y."/>
            <person name="Huang"/>
            <person name="J."/>
            <person name="Sun"/>
            <person name="Y."/>
            <person name="Min"/>
            <person name="J."/>
            <person name="Wang"/>
            <person name="J."/>
            <person name="Fang"/>
            <person name="X."/>
            <person name="Zhao"/>
            <person name="Z."/>
            <person name="Wang"/>
            <person name="S."/>
            <person name="Zhang"/>
            <person name="Y."/>
            <person name="Liu"/>
            <person name="Q."/>
            <person name="Jiang"/>
            <person name="Q."/>
            <person name="Wang"/>
            <person name="X."/>
            <person name="Guo"/>
            <person name="Y."/>
            <person name="Yang"/>
            <person name="C."/>
            <person name="Wang"/>
            <person name="Y."/>
            <person name="Tian"/>
            <person name="F."/>
            <person name="Zhuang"/>
            <person name="G."/>
            <person name="Fan"/>
            <person name="Y."/>
            <person name="Gao"/>
            <person name="Q."/>
            <person name="Li"/>
            <person name="Y."/>
            <person name="Ju"/>
            <person name="Z."/>
            <person name="Li"/>
            <person name="J."/>
            <person name="Li"/>
            <person name="R."/>
            <person name="Hou"/>
            <person name="M."/>
            <person name="Yang"/>
            <person name="G."/>
            <person name="Liu"/>
            <person name="G."/>
            <person name="Liu"/>
            <person name="W."/>
            <person name="Guo"/>
            <person name="J."/>
            <person name="Pan"/>
            <person name="S."/>
            <person name="Fan"/>
            <person name="G."/>
            <person name="Zhang"/>
            <person name="W."/>
            <person name="Zhang"/>
            <person name="R."/>
            <person name="Yu"/>
            <person name="J."/>
            <person name="Zhang"/>
            <person name="X."/>
            <person name="Yin"/>
            <person name="Q."/>
            <person name="Ji"/>
            <person name="C."/>
            <person name="Jin"/>
            <person name="Y."/>
            <person name="Yue"/>
            <person name="G."/>
            <person name="Liu"/>
            <person name="M."/>
            <person name="Xu"/>
            <person name="J."/>
            <person name="Liu"/>
            <person name="S."/>
            <person name="Jordana"/>
            <person name="J."/>
            <person name="Noce"/>
            <person name="A."/>
            <person name="Amills"/>
            <person name="M."/>
            <person name="Wu"/>
            <person name="D.D."/>
            <person name="Li"/>
            <person name="S."/>
            <person name="Zhou"/>
            <person name="X. and Zhong"/>
            <person name="J."/>
        </authorList>
    </citation>
    <scope>NUCLEOTIDE SEQUENCE [LARGE SCALE GENOMIC DNA]</scope>
</reference>
<dbReference type="Proteomes" id="UP000694387">
    <property type="component" value="Chromosome 2"/>
</dbReference>
<keyword evidence="7" id="KW-0560">Oxidoreductase</keyword>
<evidence type="ECO:0000256" key="15">
    <source>
        <dbReference type="ARBA" id="ARBA00070160"/>
    </source>
</evidence>
<dbReference type="EC" id="1.8.5.8" evidence="14"/>
<dbReference type="GeneTree" id="ENSGT00390000019406"/>
<dbReference type="GO" id="GO:0005739">
    <property type="term" value="C:mitochondrion"/>
    <property type="evidence" value="ECO:0007669"/>
    <property type="project" value="UniProtKB-SubCell"/>
</dbReference>
<evidence type="ECO:0000256" key="7">
    <source>
        <dbReference type="ARBA" id="ARBA00023002"/>
    </source>
</evidence>
<dbReference type="InterPro" id="IPR015904">
    <property type="entry name" value="Sulphide_quinone_reductase"/>
</dbReference>
<name>A0A9L0JFL9_EQUAS</name>
<keyword evidence="3" id="KW-0285">Flavoprotein</keyword>
<evidence type="ECO:0000313" key="19">
    <source>
        <dbReference type="Proteomes" id="UP000694387"/>
    </source>
</evidence>
<dbReference type="InterPro" id="IPR023753">
    <property type="entry name" value="FAD/NAD-binding_dom"/>
</dbReference>
<evidence type="ECO:0000256" key="11">
    <source>
        <dbReference type="ARBA" id="ARBA00052986"/>
    </source>
</evidence>
<keyword evidence="19" id="KW-1185">Reference proteome</keyword>
<dbReference type="InterPro" id="IPR036188">
    <property type="entry name" value="FAD/NAD-bd_sf"/>
</dbReference>
<evidence type="ECO:0000256" key="5">
    <source>
        <dbReference type="ARBA" id="ARBA00022827"/>
    </source>
</evidence>
<dbReference type="GO" id="GO:0070224">
    <property type="term" value="F:sulfide:quinone oxidoreductase activity"/>
    <property type="evidence" value="ECO:0007669"/>
    <property type="project" value="Ensembl"/>
</dbReference>
<evidence type="ECO:0000313" key="18">
    <source>
        <dbReference type="Ensembl" id="ENSEASP00005052116.1"/>
    </source>
</evidence>
<protein>
    <recommendedName>
        <fullName evidence="15">Sulfide:quinone oxidoreductase, mitochondrial</fullName>
        <ecNumber evidence="14">1.8.5.8</ecNumber>
    </recommendedName>
    <alternativeName>
        <fullName evidence="16">Sulfide quinone oxidoreductase</fullName>
    </alternativeName>
</protein>
<evidence type="ECO:0000256" key="3">
    <source>
        <dbReference type="ARBA" id="ARBA00022630"/>
    </source>
</evidence>
<dbReference type="Ensembl" id="ENSEAST00005062805.1">
    <property type="protein sequence ID" value="ENSEASP00005052116.1"/>
    <property type="gene ID" value="ENSEASG00005017873.2"/>
</dbReference>
<evidence type="ECO:0000256" key="8">
    <source>
        <dbReference type="ARBA" id="ARBA00023128"/>
    </source>
</evidence>
<dbReference type="PANTHER" id="PTHR10632">
    <property type="entry name" value="SULFIDE:QUINONE OXIDOREDUCTASE"/>
    <property type="match status" value="1"/>
</dbReference>
<keyword evidence="8" id="KW-0496">Mitochondrion</keyword>
<reference evidence="18" key="2">
    <citation type="submission" date="2025-08" db="UniProtKB">
        <authorList>
            <consortium name="Ensembl"/>
        </authorList>
    </citation>
    <scope>IDENTIFICATION</scope>
</reference>
<evidence type="ECO:0000256" key="4">
    <source>
        <dbReference type="ARBA" id="ARBA00022719"/>
    </source>
</evidence>
<dbReference type="GO" id="GO:0071949">
    <property type="term" value="F:FAD binding"/>
    <property type="evidence" value="ECO:0007669"/>
    <property type="project" value="TreeGrafter"/>
</dbReference>
<dbReference type="GO" id="GO:0106436">
    <property type="term" value="F:glutathione-dependent sulfide quinone oxidoreductase activity"/>
    <property type="evidence" value="ECO:0007669"/>
    <property type="project" value="UniProtKB-EC"/>
</dbReference>
<evidence type="ECO:0000256" key="1">
    <source>
        <dbReference type="ARBA" id="ARBA00001974"/>
    </source>
</evidence>
<keyword evidence="6" id="KW-0809">Transit peptide</keyword>
<gene>
    <name evidence="18" type="primary">SQOR</name>
</gene>
<keyword evidence="5" id="KW-0274">FAD</keyword>
<evidence type="ECO:0000256" key="16">
    <source>
        <dbReference type="ARBA" id="ARBA00082958"/>
    </source>
</evidence>
<accession>A0A9L0JFL9</accession>
<comment type="catalytic activity">
    <reaction evidence="10">
        <text>ubiquinone-10 + hydrogen sulfide + glutathione + H(+) = S-sulfanylglutathione + ubiquinol-10</text>
        <dbReference type="Rhea" id="RHEA:62608"/>
        <dbReference type="ChEBI" id="CHEBI:15378"/>
        <dbReference type="ChEBI" id="CHEBI:29919"/>
        <dbReference type="ChEBI" id="CHEBI:46245"/>
        <dbReference type="ChEBI" id="CHEBI:57925"/>
        <dbReference type="ChEBI" id="CHEBI:58905"/>
        <dbReference type="ChEBI" id="CHEBI:64183"/>
    </reaction>
    <physiologicalReaction direction="left-to-right" evidence="10">
        <dbReference type="Rhea" id="RHEA:62609"/>
    </physiologicalReaction>
</comment>